<evidence type="ECO:0000259" key="2">
    <source>
        <dbReference type="Pfam" id="PF02371"/>
    </source>
</evidence>
<evidence type="ECO:0000313" key="5">
    <source>
        <dbReference type="EMBL" id="MFL0163405.1"/>
    </source>
</evidence>
<accession>A0ABW8RVY2</accession>
<name>A0ABW8RVY2_9BACT</name>
<evidence type="ECO:0000313" key="7">
    <source>
        <dbReference type="Proteomes" id="UP001623558"/>
    </source>
</evidence>
<evidence type="ECO:0000313" key="4">
    <source>
        <dbReference type="EMBL" id="MFL0163393.1"/>
    </source>
</evidence>
<keyword evidence="7" id="KW-1185">Reference proteome</keyword>
<sequence>MEFTYFIGIDVSKNELDFAVLHGKNFLFHKETANTAQAISGFMKDLNKLPDFSLSDAVFCMEHTGIYNNPLVSYLHKNKGNCWLESALQIKNSMGNLRGKNDKVDAIRIAEYAYKNREEVRLWKPKRAVINQLSHYTTLRARLISSCKMLSTPLKEGADFMDKSLQKQANQLCKKAIDSIKESLKRTEKIIDQIIASDEELNRLFSLITSVTGIGPVTAVQVLITTNEFKDISNPKKFACYSGVAPFVRESGIFRGRGRVSHLADKTMKKLLHMSALSAITSNGELKNYYERKVSEEKKNKMLVLNAVRNKLILRIFTCVAQNRKYQKDYDKSVA</sequence>
<dbReference type="EMBL" id="JBEWZH010000011">
    <property type="protein sequence ID" value="MFL0163393.1"/>
    <property type="molecule type" value="Genomic_DNA"/>
</dbReference>
<dbReference type="EMBL" id="JBEWZH010000008">
    <property type="protein sequence ID" value="MFL0162913.1"/>
    <property type="molecule type" value="Genomic_DNA"/>
</dbReference>
<dbReference type="InterPro" id="IPR003346">
    <property type="entry name" value="Transposase_20"/>
</dbReference>
<dbReference type="EMBL" id="JBEWZH010000021">
    <property type="protein sequence ID" value="MFL0163405.1"/>
    <property type="molecule type" value="Genomic_DNA"/>
</dbReference>
<dbReference type="PANTHER" id="PTHR33055:SF3">
    <property type="entry name" value="PUTATIVE TRANSPOSASE FOR IS117-RELATED"/>
    <property type="match status" value="1"/>
</dbReference>
<dbReference type="Pfam" id="PF01548">
    <property type="entry name" value="DEDD_Tnp_IS110"/>
    <property type="match status" value="1"/>
</dbReference>
<feature type="domain" description="Transposase IS110-like N-terminal" evidence="1">
    <location>
        <begin position="7"/>
        <end position="152"/>
    </location>
</feature>
<dbReference type="RefSeq" id="WP_406751728.1">
    <property type="nucleotide sequence ID" value="NZ_JBEWZH010000008.1"/>
</dbReference>
<dbReference type="Proteomes" id="UP001623558">
    <property type="component" value="Unassembled WGS sequence"/>
</dbReference>
<proteinExistence type="predicted"/>
<gene>
    <name evidence="3" type="ORF">U0R11_10970</name>
    <name evidence="4" type="ORF">U0R11_13430</name>
    <name evidence="5" type="ORF">U0R11_13490</name>
    <name evidence="6" type="ORF">U0R11_13580</name>
</gene>
<dbReference type="InterPro" id="IPR047650">
    <property type="entry name" value="Transpos_IS110"/>
</dbReference>
<evidence type="ECO:0000313" key="6">
    <source>
        <dbReference type="EMBL" id="MFL0163423.1"/>
    </source>
</evidence>
<feature type="domain" description="Transposase IS116/IS110/IS902 C-terminal" evidence="2">
    <location>
        <begin position="207"/>
        <end position="291"/>
    </location>
</feature>
<protein>
    <submittedName>
        <fullName evidence="3">IS110 family transposase</fullName>
    </submittedName>
</protein>
<dbReference type="Pfam" id="PF02371">
    <property type="entry name" value="Transposase_20"/>
    <property type="match status" value="1"/>
</dbReference>
<comment type="caution">
    <text evidence="3">The sequence shown here is derived from an EMBL/GenBank/DDBJ whole genome shotgun (WGS) entry which is preliminary data.</text>
</comment>
<evidence type="ECO:0000259" key="1">
    <source>
        <dbReference type="Pfam" id="PF01548"/>
    </source>
</evidence>
<organism evidence="3 7">
    <name type="scientific">Aquirufa salirivi</name>
    <dbReference type="NCBI Taxonomy" id="3104729"/>
    <lineage>
        <taxon>Bacteria</taxon>
        <taxon>Pseudomonadati</taxon>
        <taxon>Bacteroidota</taxon>
        <taxon>Cytophagia</taxon>
        <taxon>Cytophagales</taxon>
        <taxon>Flectobacillaceae</taxon>
        <taxon>Aquirufa</taxon>
    </lineage>
</organism>
<dbReference type="NCBIfam" id="NF033542">
    <property type="entry name" value="transpos_IS110"/>
    <property type="match status" value="1"/>
</dbReference>
<dbReference type="EMBL" id="JBEWZH010000039">
    <property type="protein sequence ID" value="MFL0163423.1"/>
    <property type="molecule type" value="Genomic_DNA"/>
</dbReference>
<reference evidence="3 7" key="1">
    <citation type="submission" date="2024-07" db="EMBL/GenBank/DDBJ databases">
        <authorList>
            <person name="Pitt A."/>
            <person name="Hahn M.W."/>
        </authorList>
    </citation>
    <scope>NUCLEOTIDE SEQUENCE [LARGE SCALE GENOMIC DNA]</scope>
    <source>
        <strain evidence="3 7">1-SAACH-A3</strain>
    </source>
</reference>
<dbReference type="InterPro" id="IPR002525">
    <property type="entry name" value="Transp_IS110-like_N"/>
</dbReference>
<evidence type="ECO:0000313" key="3">
    <source>
        <dbReference type="EMBL" id="MFL0162913.1"/>
    </source>
</evidence>
<dbReference type="PANTHER" id="PTHR33055">
    <property type="entry name" value="TRANSPOSASE FOR INSERTION SEQUENCE ELEMENT IS1111A"/>
    <property type="match status" value="1"/>
</dbReference>